<dbReference type="Pfam" id="PF00072">
    <property type="entry name" value="Response_reg"/>
    <property type="match status" value="1"/>
</dbReference>
<dbReference type="CDD" id="cd00082">
    <property type="entry name" value="HisKA"/>
    <property type="match status" value="1"/>
</dbReference>
<dbReference type="InterPro" id="IPR005467">
    <property type="entry name" value="His_kinase_dom"/>
</dbReference>
<comment type="caution">
    <text evidence="9">The sequence shown here is derived from an EMBL/GenBank/DDBJ whole genome shotgun (WGS) entry which is preliminary data.</text>
</comment>
<dbReference type="PANTHER" id="PTHR43065:SF42">
    <property type="entry name" value="TWO-COMPONENT SENSOR PPRA"/>
    <property type="match status" value="1"/>
</dbReference>
<dbReference type="PRINTS" id="PR00344">
    <property type="entry name" value="BCTRLSENSOR"/>
</dbReference>
<dbReference type="SMART" id="SM00091">
    <property type="entry name" value="PAS"/>
    <property type="match status" value="4"/>
</dbReference>
<feature type="domain" description="PAS" evidence="7">
    <location>
        <begin position="146"/>
        <end position="200"/>
    </location>
</feature>
<feature type="domain" description="Histidine kinase" evidence="5">
    <location>
        <begin position="556"/>
        <end position="771"/>
    </location>
</feature>
<dbReference type="Gene3D" id="1.10.287.130">
    <property type="match status" value="1"/>
</dbReference>
<dbReference type="EMBL" id="JAAGRR010000007">
    <property type="protein sequence ID" value="NDY41510.1"/>
    <property type="molecule type" value="Genomic_DNA"/>
</dbReference>
<dbReference type="NCBIfam" id="TIGR00229">
    <property type="entry name" value="sensory_box"/>
    <property type="match status" value="3"/>
</dbReference>
<dbReference type="InterPro" id="IPR001789">
    <property type="entry name" value="Sig_transdc_resp-reg_receiver"/>
</dbReference>
<evidence type="ECO:0000256" key="4">
    <source>
        <dbReference type="PROSITE-ProRule" id="PRU00169"/>
    </source>
</evidence>
<dbReference type="CDD" id="cd00075">
    <property type="entry name" value="HATPase"/>
    <property type="match status" value="1"/>
</dbReference>
<name>A0A6N9TM52_DISTH</name>
<evidence type="ECO:0000259" key="7">
    <source>
        <dbReference type="PROSITE" id="PS50112"/>
    </source>
</evidence>
<dbReference type="SUPFAM" id="SSF55874">
    <property type="entry name" value="ATPase domain of HSP90 chaperone/DNA topoisomerase II/histidine kinase"/>
    <property type="match status" value="1"/>
</dbReference>
<dbReference type="Proteomes" id="UP000469346">
    <property type="component" value="Unassembled WGS sequence"/>
</dbReference>
<dbReference type="Pfam" id="PF08448">
    <property type="entry name" value="PAS_4"/>
    <property type="match status" value="1"/>
</dbReference>
<evidence type="ECO:0000259" key="8">
    <source>
        <dbReference type="PROSITE" id="PS50113"/>
    </source>
</evidence>
<organism evidence="9 10">
    <name type="scientific">Dissulfurirhabdus thermomarina</name>
    <dbReference type="NCBI Taxonomy" id="1765737"/>
    <lineage>
        <taxon>Bacteria</taxon>
        <taxon>Deltaproteobacteria</taxon>
        <taxon>Dissulfurirhabdaceae</taxon>
        <taxon>Dissulfurirhabdus</taxon>
    </lineage>
</organism>
<feature type="domain" description="PAC" evidence="8">
    <location>
        <begin position="490"/>
        <end position="543"/>
    </location>
</feature>
<dbReference type="InterPro" id="IPR003594">
    <property type="entry name" value="HATPase_dom"/>
</dbReference>
<evidence type="ECO:0000256" key="3">
    <source>
        <dbReference type="ARBA" id="ARBA00022553"/>
    </source>
</evidence>
<dbReference type="SUPFAM" id="SSF47384">
    <property type="entry name" value="Homodimeric domain of signal transducing histidine kinase"/>
    <property type="match status" value="1"/>
</dbReference>
<dbReference type="SUPFAM" id="SSF55785">
    <property type="entry name" value="PYP-like sensor domain (PAS domain)"/>
    <property type="match status" value="4"/>
</dbReference>
<evidence type="ECO:0000256" key="2">
    <source>
        <dbReference type="ARBA" id="ARBA00012438"/>
    </source>
</evidence>
<comment type="catalytic activity">
    <reaction evidence="1">
        <text>ATP + protein L-histidine = ADP + protein N-phospho-L-histidine.</text>
        <dbReference type="EC" id="2.7.13.3"/>
    </reaction>
</comment>
<dbReference type="InterPro" id="IPR035965">
    <property type="entry name" value="PAS-like_dom_sf"/>
</dbReference>
<dbReference type="Gene3D" id="3.30.565.10">
    <property type="entry name" value="Histidine kinase-like ATPase, C-terminal domain"/>
    <property type="match status" value="1"/>
</dbReference>
<protein>
    <recommendedName>
        <fullName evidence="2">histidine kinase</fullName>
        <ecNumber evidence="2">2.7.13.3</ecNumber>
    </recommendedName>
</protein>
<dbReference type="SMART" id="SM00387">
    <property type="entry name" value="HATPase_c"/>
    <property type="match status" value="1"/>
</dbReference>
<dbReference type="CDD" id="cd00130">
    <property type="entry name" value="PAS"/>
    <property type="match status" value="2"/>
</dbReference>
<evidence type="ECO:0000313" key="10">
    <source>
        <dbReference type="Proteomes" id="UP000469346"/>
    </source>
</evidence>
<dbReference type="InterPro" id="IPR000700">
    <property type="entry name" value="PAS-assoc_C"/>
</dbReference>
<dbReference type="SMART" id="SM00388">
    <property type="entry name" value="HisKA"/>
    <property type="match status" value="1"/>
</dbReference>
<feature type="domain" description="PAS" evidence="7">
    <location>
        <begin position="257"/>
        <end position="328"/>
    </location>
</feature>
<dbReference type="AlphaFoldDB" id="A0A6N9TM52"/>
<dbReference type="PANTHER" id="PTHR43065">
    <property type="entry name" value="SENSOR HISTIDINE KINASE"/>
    <property type="match status" value="1"/>
</dbReference>
<dbReference type="InterPro" id="IPR011006">
    <property type="entry name" value="CheY-like_superfamily"/>
</dbReference>
<sequence>MPADDFFHGFLPASGPAFDLAADAAALALFRADPVPMWIRDPSGGALLDVSQGALDRYGYTRSEFLALDAAAFREAGTSPAAVLGGDRHRAKDGTAFDVEILARPLFYDGRRAELVRAAPPAAYARTDPGGAGAHRDLFFHNLDGVLVTREGEIVAVNPALCDMLRSAPGDILGRSPIDLLHPEDRPVAEDRMRRLLHGEQLPDFALYRALRRGGDAVWVEAHSKILRMGDDGGAAFLTIVHDITPWMTSQARLQAERDRARRYVETAGVLLVALDLEGRVTFLNREARTVLGTGAEAVEGRDWIEDFLPPRRRETVRAILRRVLEGGEAEYADEGPVRTLDGDERLVAARYVAFRAPGGAPAGVLVSGTDVTEQRAMEAALRRSEEKYRRFFDASPVSLWEEDISELRAALRALRDEGVRDIRAYIDANPGFLERAVAMVRVLDVNPATLAFYGADSKAQLLGGLDKIFTKDSLEVFREEVAAVFEGRRVFESEAVNRRIDGREVSILLRVSIPPEDAPDQVILVAIMDITRRKRLEEELLKVQKLESLGVLAGGIAHDFNNLLTAVLGNISLVLADPGTGETARDRLHQAERATLRARDLTQQLLTFSRGGAPVKRVLRLEPLVREAAGFALRGTAAACDFHFPEDLHPVLADEGQLGQVVQNLVLNAAQAMPEGGRIEIRAANLDLADPAPPLRPGAHVRLAVLDRGPGIPRDHLPKVFDPYFSTKQLGSGLGLAVCYSIVRNHGGIITAGARPGGGTAVEVTLPAHPGAAEPPEAPPDAPVPGTGRILVMDDDAMVRDVAVQLLTALGYEARGVGDGDGALEAWQAAAEAGTPFDAAILDLTVPGGMGGRETAARLLERHPGARLLVSSGYADDPVMARYRDHGFRAVVKKPYDLRELSATLRRVLEEDR</sequence>
<dbReference type="PROSITE" id="PS50109">
    <property type="entry name" value="HIS_KIN"/>
    <property type="match status" value="1"/>
</dbReference>
<dbReference type="Pfam" id="PF00512">
    <property type="entry name" value="HisKA"/>
    <property type="match status" value="1"/>
</dbReference>
<dbReference type="Pfam" id="PF02518">
    <property type="entry name" value="HATPase_c"/>
    <property type="match status" value="1"/>
</dbReference>
<gene>
    <name evidence="9" type="ORF">G3N55_01405</name>
</gene>
<feature type="modified residue" description="4-aspartylphosphate" evidence="4">
    <location>
        <position position="844"/>
    </location>
</feature>
<dbReference type="SMART" id="SM00448">
    <property type="entry name" value="REC"/>
    <property type="match status" value="1"/>
</dbReference>
<dbReference type="Gene3D" id="3.30.450.20">
    <property type="entry name" value="PAS domain"/>
    <property type="match status" value="3"/>
</dbReference>
<keyword evidence="10" id="KW-1185">Reference proteome</keyword>
<evidence type="ECO:0000259" key="5">
    <source>
        <dbReference type="PROSITE" id="PS50109"/>
    </source>
</evidence>
<dbReference type="EC" id="2.7.13.3" evidence="2"/>
<feature type="domain" description="Response regulatory" evidence="6">
    <location>
        <begin position="790"/>
        <end position="910"/>
    </location>
</feature>
<feature type="domain" description="PAC" evidence="8">
    <location>
        <begin position="201"/>
        <end position="256"/>
    </location>
</feature>
<dbReference type="PROSITE" id="PS50113">
    <property type="entry name" value="PAC"/>
    <property type="match status" value="3"/>
</dbReference>
<evidence type="ECO:0000259" key="6">
    <source>
        <dbReference type="PROSITE" id="PS50110"/>
    </source>
</evidence>
<dbReference type="PROSITE" id="PS50112">
    <property type="entry name" value="PAS"/>
    <property type="match status" value="2"/>
</dbReference>
<proteinExistence type="predicted"/>
<accession>A0A6N9TM52</accession>
<dbReference type="PROSITE" id="PS50110">
    <property type="entry name" value="RESPONSE_REGULATORY"/>
    <property type="match status" value="1"/>
</dbReference>
<dbReference type="Pfam" id="PF13426">
    <property type="entry name" value="PAS_9"/>
    <property type="match status" value="3"/>
</dbReference>
<dbReference type="InterPro" id="IPR036890">
    <property type="entry name" value="HATPase_C_sf"/>
</dbReference>
<dbReference type="InterPro" id="IPR036097">
    <property type="entry name" value="HisK_dim/P_sf"/>
</dbReference>
<dbReference type="GO" id="GO:0000155">
    <property type="term" value="F:phosphorelay sensor kinase activity"/>
    <property type="evidence" value="ECO:0007669"/>
    <property type="project" value="InterPro"/>
</dbReference>
<dbReference type="Gene3D" id="3.40.50.2300">
    <property type="match status" value="1"/>
</dbReference>
<keyword evidence="3 4" id="KW-0597">Phosphoprotein</keyword>
<dbReference type="InterPro" id="IPR003661">
    <property type="entry name" value="HisK_dim/P_dom"/>
</dbReference>
<dbReference type="RefSeq" id="WP_163297669.1">
    <property type="nucleotide sequence ID" value="NZ_JAAGRR010000007.1"/>
</dbReference>
<feature type="domain" description="PAC" evidence="8">
    <location>
        <begin position="332"/>
        <end position="384"/>
    </location>
</feature>
<reference evidence="9 10" key="1">
    <citation type="submission" date="2020-02" db="EMBL/GenBank/DDBJ databases">
        <title>Comparative genomics of sulfur disproportionating microorganisms.</title>
        <authorList>
            <person name="Ward L.M."/>
            <person name="Bertran E."/>
            <person name="Johnston D.T."/>
        </authorList>
    </citation>
    <scope>NUCLEOTIDE SEQUENCE [LARGE SCALE GENOMIC DNA]</scope>
    <source>
        <strain evidence="9 10">DSM 100025</strain>
    </source>
</reference>
<evidence type="ECO:0000256" key="1">
    <source>
        <dbReference type="ARBA" id="ARBA00000085"/>
    </source>
</evidence>
<dbReference type="InterPro" id="IPR013656">
    <property type="entry name" value="PAS_4"/>
</dbReference>
<dbReference type="InterPro" id="IPR004358">
    <property type="entry name" value="Sig_transdc_His_kin-like_C"/>
</dbReference>
<dbReference type="InterPro" id="IPR000014">
    <property type="entry name" value="PAS"/>
</dbReference>
<evidence type="ECO:0000313" key="9">
    <source>
        <dbReference type="EMBL" id="NDY41510.1"/>
    </source>
</evidence>
<dbReference type="SUPFAM" id="SSF52172">
    <property type="entry name" value="CheY-like"/>
    <property type="match status" value="1"/>
</dbReference>